<evidence type="ECO:0000313" key="7">
    <source>
        <dbReference type="EMBL" id="KKN15451.1"/>
    </source>
</evidence>
<evidence type="ECO:0000259" key="6">
    <source>
        <dbReference type="Pfam" id="PF13360"/>
    </source>
</evidence>
<proteinExistence type="predicted"/>
<dbReference type="GO" id="GO:0016020">
    <property type="term" value="C:membrane"/>
    <property type="evidence" value="ECO:0007669"/>
    <property type="project" value="UniProtKB-SubCell"/>
</dbReference>
<dbReference type="SMART" id="SM00564">
    <property type="entry name" value="PQQ"/>
    <property type="match status" value="4"/>
</dbReference>
<evidence type="ECO:0000256" key="4">
    <source>
        <dbReference type="ARBA" id="ARBA00023136"/>
    </source>
</evidence>
<comment type="subcellular location">
    <subcellularLocation>
        <location evidence="1">Membrane</location>
        <topology evidence="1">Single-pass membrane protein</topology>
    </subcellularLocation>
</comment>
<evidence type="ECO:0000256" key="5">
    <source>
        <dbReference type="SAM" id="Phobius"/>
    </source>
</evidence>
<protein>
    <recommendedName>
        <fullName evidence="6">Pyrrolo-quinoline quinone repeat domain-containing protein</fullName>
    </recommendedName>
</protein>
<dbReference type="InterPro" id="IPR015943">
    <property type="entry name" value="WD40/YVTN_repeat-like_dom_sf"/>
</dbReference>
<accession>A0A0F9QQL4</accession>
<gene>
    <name evidence="7" type="ORF">LCGC14_0985910</name>
</gene>
<dbReference type="Gene3D" id="2.130.10.10">
    <property type="entry name" value="YVTN repeat-like/Quinoprotein amine dehydrogenase"/>
    <property type="match status" value="1"/>
</dbReference>
<keyword evidence="3 5" id="KW-1133">Transmembrane helix</keyword>
<organism evidence="7">
    <name type="scientific">marine sediment metagenome</name>
    <dbReference type="NCBI Taxonomy" id="412755"/>
    <lineage>
        <taxon>unclassified sequences</taxon>
        <taxon>metagenomes</taxon>
        <taxon>ecological metagenomes</taxon>
    </lineage>
</organism>
<dbReference type="SUPFAM" id="SSF50998">
    <property type="entry name" value="Quinoprotein alcohol dehydrogenase-like"/>
    <property type="match status" value="1"/>
</dbReference>
<dbReference type="InterPro" id="IPR002372">
    <property type="entry name" value="PQQ_rpt_dom"/>
</dbReference>
<sequence>MKFRHNSELTKRTFLLIVFIFSLILPITSGFPLNSFNDDFSHNLNTQANGSSEESILWKLGKGLPGTGATMKPRLVNFTENGESLIIVGTNEGLAAITLDGLINMSYRTFGPVIDFDIIEDISGDNIDDIILITYYKDHPNLIAISSNNGTEIWKFKPTIEGISTETFEIQEFITYTWDLEIINDIDEDSISEIVIASWYRIFVVNGKSGSKLWMRDGDFANDVWKLAILEDIDNNGYDTIIAGSEGGKLCAFDSKSGRRIWTFKVDETKLRVWTMMGISTKIIPNSIDDIKVIKDVDNDEIDDILIAADDGYLRLISGNSGLELDNVMIYNITQPTEIFEFSTSPYTSAKRLFTKSGVKIYEIPDIDNDGISEYMSIASDLDYGYSYGVEKMIEGRIFHINPEFEIDRFNITYSLNWTYQEFYSASYPEIIKSDSEVQIYFYLLSTYDLWSTGSAQINWYDLNDIESENPIVVYNDPDQYSSSSQYSATYTANYFLNVGDVNSDGFDDLFAISANGRYLCIDIANDNMLWVKSSKDFELDLTEINDLNSDGVNDLLIKQISNFEPDWIYSESGGEQIDTTGVPTIINELFTIDGKTGTEIWSFKTPSPQYYEGLRDLKNVGDITDDGIDDYVGWIIPSTIPSDIDEIIEALTGEEVIDQDVYGSDSESIYRTLLSKYTKLLAISGSNGTIIWNTPLIDFPYKFYRQYNYNGTYIDPSEEYNTGGNYFNRIDGELDSSWESYGNLSWSNNWDISTLLHPSDIEIINGSDSGNIFDLWGDLGTNYTIKSYNSSDSSKSLKIGTTSESSSIGTVESEDDSYWVLNSITSDGEQRIKAELSFNRSQLIESELQYIKVDYNGFVLDNYIDQIDISIYNFSSEHWKKISTDNINDTNSVIMVSSLNNINGLTSGLDNLVKIKLEAKNSSAFTVSIDELVVNYIYTVKNYTISAEKIGNSWRTLFDLTIPTDLSDDKLLGVMDYQLSQIERFSAFKLQTKLTVNTTNLKWYNFTYEIYDASNDKWVLCNWSDTPTWNNHTYPDLQGGMGGGRIDYKDFTFQNSSQYDYLWLFTRGTHDADPYIEFDYENKTTLSNFIDSNKNMRIRINVTNDNFPFDLIIDNFGIGAFYWGLFSNQYDRFYIWDYAKFTADNLLNLEIQDFDVVNGTNDNYLDVIAIIGIEGVTLIGDPEDEWSTRISLFDIKNKETYTKWSLNKTYIPNQNVRILPINNSLNKWILSGIFQFGNNYNYSHRLIDDPHWESQITHFENYSKSKVALDFIWEEIPQIPKEEYSSIVPYEFPGITYISKNGKIGVILGLYEQLESEYYLGPTLTYIRVIDVNSRDIISKISTLGLETFGGVEVDRVGKVDFSLEGAGYRLLISNEDFNDDGFLDHVGFYYPEMIDGPYFSGIELRIYSGNSGDLDPVILYRNIFEDVQFSHESINKFTTPFTSIDDINNDGFPDVIVGIQTRANSYRYEGGVISYSFSDSKGSYINYYDIHNSNENELNELTEYKWVLDPFKSLNRYYTPNYEFIFDAERIGDINADNSSEVYISRYYYSETVDEYGWRYYLTIPTTEILDLINQNIIYRFNMDVDSIYPTIDLNDDGNNELLIASEEIIYCINSKFGIQILTPKSRQSMGSHGFDVKWSTDSVYDYFEVIIDGVSQGPTTAKKIHVSLGSGWRQISVIMHDTSGLIITASTINVLVPPNEIHLILTFIFLGAVAGLYVVYRRYSKKKEELVLIDRKIKEGGTNK</sequence>
<evidence type="ECO:0000256" key="1">
    <source>
        <dbReference type="ARBA" id="ARBA00004167"/>
    </source>
</evidence>
<dbReference type="Pfam" id="PF13360">
    <property type="entry name" value="PQQ_2"/>
    <property type="match status" value="1"/>
</dbReference>
<dbReference type="EMBL" id="LAZR01003711">
    <property type="protein sequence ID" value="KKN15451.1"/>
    <property type="molecule type" value="Genomic_DNA"/>
</dbReference>
<dbReference type="InterPro" id="IPR045232">
    <property type="entry name" value="FAM234"/>
</dbReference>
<feature type="transmembrane region" description="Helical" evidence="5">
    <location>
        <begin position="1704"/>
        <end position="1723"/>
    </location>
</feature>
<name>A0A0F9QQL4_9ZZZZ</name>
<dbReference type="PANTHER" id="PTHR21419">
    <property type="match status" value="1"/>
</dbReference>
<dbReference type="InterPro" id="IPR028994">
    <property type="entry name" value="Integrin_alpha_N"/>
</dbReference>
<dbReference type="SUPFAM" id="SSF69318">
    <property type="entry name" value="Integrin alpha N-terminal domain"/>
    <property type="match status" value="2"/>
</dbReference>
<dbReference type="PANTHER" id="PTHR21419:SF30">
    <property type="entry name" value="IG-LIKE DOMAIN-CONTAINING PROTEIN"/>
    <property type="match status" value="1"/>
</dbReference>
<feature type="domain" description="Pyrrolo-quinoline quinone repeat" evidence="6">
    <location>
        <begin position="137"/>
        <end position="269"/>
    </location>
</feature>
<dbReference type="InterPro" id="IPR018391">
    <property type="entry name" value="PQQ_b-propeller_rpt"/>
</dbReference>
<reference evidence="7" key="1">
    <citation type="journal article" date="2015" name="Nature">
        <title>Complex archaea that bridge the gap between prokaryotes and eukaryotes.</title>
        <authorList>
            <person name="Spang A."/>
            <person name="Saw J.H."/>
            <person name="Jorgensen S.L."/>
            <person name="Zaremba-Niedzwiedzka K."/>
            <person name="Martijn J."/>
            <person name="Lind A.E."/>
            <person name="van Eijk R."/>
            <person name="Schleper C."/>
            <person name="Guy L."/>
            <person name="Ettema T.J."/>
        </authorList>
    </citation>
    <scope>NUCLEOTIDE SEQUENCE</scope>
</reference>
<keyword evidence="2 5" id="KW-0812">Transmembrane</keyword>
<comment type="caution">
    <text evidence="7">The sequence shown here is derived from an EMBL/GenBank/DDBJ whole genome shotgun (WGS) entry which is preliminary data.</text>
</comment>
<evidence type="ECO:0000256" key="2">
    <source>
        <dbReference type="ARBA" id="ARBA00022692"/>
    </source>
</evidence>
<keyword evidence="4 5" id="KW-0472">Membrane</keyword>
<dbReference type="InterPro" id="IPR011047">
    <property type="entry name" value="Quinoprotein_ADH-like_sf"/>
</dbReference>
<evidence type="ECO:0000256" key="3">
    <source>
        <dbReference type="ARBA" id="ARBA00022989"/>
    </source>
</evidence>